<dbReference type="PROSITE" id="PS51257">
    <property type="entry name" value="PROKAR_LIPOPROTEIN"/>
    <property type="match status" value="1"/>
</dbReference>
<evidence type="ECO:0000313" key="2">
    <source>
        <dbReference type="EMBL" id="AEE12562.1"/>
    </source>
</evidence>
<name>F4KJB9_PORAD</name>
<evidence type="ECO:0000313" key="3">
    <source>
        <dbReference type="Proteomes" id="UP000006545"/>
    </source>
</evidence>
<dbReference type="CDD" id="cd12105">
    <property type="entry name" value="HmuY"/>
    <property type="match status" value="1"/>
</dbReference>
<evidence type="ECO:0000256" key="1">
    <source>
        <dbReference type="SAM" id="SignalP"/>
    </source>
</evidence>
<dbReference type="Proteomes" id="UP000006545">
    <property type="component" value="Chromosome"/>
</dbReference>
<dbReference type="Pfam" id="PF14064">
    <property type="entry name" value="HmuY"/>
    <property type="match status" value="1"/>
</dbReference>
<dbReference type="HOGENOM" id="CLU_094559_0_0_10"/>
<organism evidence="2 3">
    <name type="scientific">Porphyromonas asaccharolytica (strain ATCC 25260 / DSM 20707 / BCRC 10618 / CCUG 7834 / JCM 6326 / LMG 13178 / VPI 4198 / B440)</name>
    <name type="common">Bacteroides asaccharolyticus</name>
    <dbReference type="NCBI Taxonomy" id="879243"/>
    <lineage>
        <taxon>Bacteria</taxon>
        <taxon>Pseudomonadati</taxon>
        <taxon>Bacteroidota</taxon>
        <taxon>Bacteroidia</taxon>
        <taxon>Bacteroidales</taxon>
        <taxon>Porphyromonadaceae</taxon>
        <taxon>Porphyromonas</taxon>
    </lineage>
</organism>
<dbReference type="OrthoDB" id="1100343at2"/>
<proteinExistence type="predicted"/>
<evidence type="ECO:0008006" key="4">
    <source>
        <dbReference type="Google" id="ProtNLM"/>
    </source>
</evidence>
<dbReference type="InterPro" id="IPR025921">
    <property type="entry name" value="HmuY"/>
</dbReference>
<accession>F4KJB9</accession>
<dbReference type="STRING" id="879243.Poras_0612"/>
<gene>
    <name evidence="2" type="ordered locus">Poras_0612</name>
</gene>
<sequence>MKKLALISVMVLLLCACNKSVPTPPKNEGGDTITPPVNPQKEWVTKKMTIDATDYTKWVYLNFSSGELVKVTDPANDLSWDLGLHRYDFKTNGGSSGKGQGAAVRISKQKSLTAEIPTPADDQWILDREGLLLMNFVNNGDGNHQTKYEMQMANFLLTSECDGLGGFINKGIITQEGMPPQVYIDNAIFLIRTASGEIARLRVHDYQNNKKVRGHITIEYAILVDKK</sequence>
<reference evidence="3" key="1">
    <citation type="submission" date="2011-04" db="EMBL/GenBank/DDBJ databases">
        <title>The complete genome of Porphyromonas asaccharolytica DSM 20707.</title>
        <authorList>
            <person name="Lucas S."/>
            <person name="Han J."/>
            <person name="Lapidus A."/>
            <person name="Bruce D."/>
            <person name="Goodwin L."/>
            <person name="Pitluck S."/>
            <person name="Peters L."/>
            <person name="Kyrpides N."/>
            <person name="Mavromatis K."/>
            <person name="Ivanova N."/>
            <person name="Ovchinnikova G."/>
            <person name="Pagani I."/>
            <person name="Lu M."/>
            <person name="Detter J.C."/>
            <person name="Tapia R."/>
            <person name="Han C."/>
            <person name="Land M."/>
            <person name="Hauser L."/>
            <person name="Markowitz V."/>
            <person name="Cheng J.-F."/>
            <person name="Hugenholtz P."/>
            <person name="Woyke T."/>
            <person name="Wu D."/>
            <person name="Gronow S."/>
            <person name="Wellnitz S."/>
            <person name="Brambilla E."/>
            <person name="Klenk H.-P."/>
            <person name="Eisen J.A."/>
        </authorList>
    </citation>
    <scope>NUCLEOTIDE SEQUENCE [LARGE SCALE GENOMIC DNA]</scope>
    <source>
        <strain evidence="3">ATCC 25260 / DSM 20707 / VPI 4198</strain>
    </source>
</reference>
<dbReference type="KEGG" id="pah:Poras_0612"/>
<dbReference type="EMBL" id="CP002689">
    <property type="protein sequence ID" value="AEE12562.1"/>
    <property type="molecule type" value="Genomic_DNA"/>
</dbReference>
<keyword evidence="3" id="KW-1185">Reference proteome</keyword>
<feature type="signal peptide" evidence="1">
    <location>
        <begin position="1"/>
        <end position="20"/>
    </location>
</feature>
<feature type="chain" id="PRO_5003315659" description="HmuY protein" evidence="1">
    <location>
        <begin position="21"/>
        <end position="227"/>
    </location>
</feature>
<keyword evidence="1" id="KW-0732">Signal</keyword>
<dbReference type="AlphaFoldDB" id="F4KJB9"/>
<protein>
    <recommendedName>
        <fullName evidence="4">HmuY protein</fullName>
    </recommendedName>
</protein>